<gene>
    <name evidence="1" type="ORF">SAMN04487943_10449</name>
</gene>
<proteinExistence type="predicted"/>
<sequence>MQSMSLGKKDPRIREYVTPNKIIWTTSDASFENEELLLQDRESQVLITPDEPVIIRNDGTRILLDFGTELHGGIQLAIWNCVKKGELVKQAKVRVRFGESVMEAMSDIGGATNATNDHAIRDQIVDVSFLGMNEIGNTGFRFVRLDLLEEDCWIQVNTIKAIFYHCDLPVKGSFHSSDPLLNQIWDTGAYTVYLNMQEYIWDGIKRDRMHGMDW</sequence>
<dbReference type="PANTHER" id="PTHR34987:SF6">
    <property type="entry name" value="ALPHA-L-RHAMNOSIDASE SIX-HAIRPIN GLYCOSIDASE DOMAIN-CONTAINING PROTEIN"/>
    <property type="match status" value="1"/>
</dbReference>
<name>A0A1I4KMY1_9BACI</name>
<dbReference type="RefSeq" id="WP_245780769.1">
    <property type="nucleotide sequence ID" value="NZ_FOTR01000004.1"/>
</dbReference>
<dbReference type="EMBL" id="FOTR01000004">
    <property type="protein sequence ID" value="SFL80105.1"/>
    <property type="molecule type" value="Genomic_DNA"/>
</dbReference>
<keyword evidence="2" id="KW-1185">Reference proteome</keyword>
<organism evidence="1 2">
    <name type="scientific">Gracilibacillus orientalis</name>
    <dbReference type="NCBI Taxonomy" id="334253"/>
    <lineage>
        <taxon>Bacteria</taxon>
        <taxon>Bacillati</taxon>
        <taxon>Bacillota</taxon>
        <taxon>Bacilli</taxon>
        <taxon>Bacillales</taxon>
        <taxon>Bacillaceae</taxon>
        <taxon>Gracilibacillus</taxon>
    </lineage>
</organism>
<evidence type="ECO:0000313" key="2">
    <source>
        <dbReference type="Proteomes" id="UP000198565"/>
    </source>
</evidence>
<dbReference type="AlphaFoldDB" id="A0A1I4KMY1"/>
<dbReference type="STRING" id="334253.SAMN04487943_10449"/>
<dbReference type="GO" id="GO:0005975">
    <property type="term" value="P:carbohydrate metabolic process"/>
    <property type="evidence" value="ECO:0007669"/>
    <property type="project" value="InterPro"/>
</dbReference>
<accession>A0A1I4KMY1</accession>
<dbReference type="InterPro" id="IPR012341">
    <property type="entry name" value="6hp_glycosidase-like_sf"/>
</dbReference>
<evidence type="ECO:0000313" key="1">
    <source>
        <dbReference type="EMBL" id="SFL80105.1"/>
    </source>
</evidence>
<dbReference type="Gene3D" id="1.50.10.10">
    <property type="match status" value="1"/>
</dbReference>
<dbReference type="PANTHER" id="PTHR34987">
    <property type="entry name" value="C, PUTATIVE (AFU_ORTHOLOGUE AFUA_3G02880)-RELATED"/>
    <property type="match status" value="1"/>
</dbReference>
<reference evidence="2" key="1">
    <citation type="submission" date="2016-10" db="EMBL/GenBank/DDBJ databases">
        <authorList>
            <person name="Varghese N."/>
            <person name="Submissions S."/>
        </authorList>
    </citation>
    <scope>NUCLEOTIDE SEQUENCE [LARGE SCALE GENOMIC DNA]</scope>
    <source>
        <strain evidence="2">CGMCC 1.4250</strain>
    </source>
</reference>
<protein>
    <submittedName>
        <fullName evidence="1">Alpha-L-rhamnosidase</fullName>
    </submittedName>
</protein>
<dbReference type="Proteomes" id="UP000198565">
    <property type="component" value="Unassembled WGS sequence"/>
</dbReference>